<feature type="compositionally biased region" description="Polar residues" evidence="1">
    <location>
        <begin position="199"/>
        <end position="218"/>
    </location>
</feature>
<evidence type="ECO:0000313" key="2">
    <source>
        <dbReference type="EMBL" id="JAU55739.1"/>
    </source>
</evidence>
<evidence type="ECO:0000256" key="1">
    <source>
        <dbReference type="SAM" id="MobiDB-lite"/>
    </source>
</evidence>
<gene>
    <name evidence="2" type="ORF">LE_TR12480_c0_g1_i1_g.40685</name>
</gene>
<dbReference type="EMBL" id="GEVL01021602">
    <property type="protein sequence ID" value="JAU55739.1"/>
    <property type="molecule type" value="Transcribed_RNA"/>
</dbReference>
<dbReference type="AlphaFoldDB" id="A0A1J3GHZ5"/>
<accession>A0A1J3GHZ5</accession>
<feature type="region of interest" description="Disordered" evidence="1">
    <location>
        <begin position="199"/>
        <end position="229"/>
    </location>
</feature>
<proteinExistence type="predicted"/>
<feature type="compositionally biased region" description="Acidic residues" evidence="1">
    <location>
        <begin position="60"/>
        <end position="70"/>
    </location>
</feature>
<feature type="region of interest" description="Disordered" evidence="1">
    <location>
        <begin position="48"/>
        <end position="158"/>
    </location>
</feature>
<dbReference type="PANTHER" id="PTHR31865">
    <property type="entry name" value="OSJNBA0071G03.3 PROTEIN"/>
    <property type="match status" value="1"/>
</dbReference>
<organism evidence="2">
    <name type="scientific">Noccaea caerulescens</name>
    <name type="common">Alpine penny-cress</name>
    <name type="synonym">Thlaspi caerulescens</name>
    <dbReference type="NCBI Taxonomy" id="107243"/>
    <lineage>
        <taxon>Eukaryota</taxon>
        <taxon>Viridiplantae</taxon>
        <taxon>Streptophyta</taxon>
        <taxon>Embryophyta</taxon>
        <taxon>Tracheophyta</taxon>
        <taxon>Spermatophyta</taxon>
        <taxon>Magnoliopsida</taxon>
        <taxon>eudicotyledons</taxon>
        <taxon>Gunneridae</taxon>
        <taxon>Pentapetalae</taxon>
        <taxon>rosids</taxon>
        <taxon>malvids</taxon>
        <taxon>Brassicales</taxon>
        <taxon>Brassicaceae</taxon>
        <taxon>Coluteocarpeae</taxon>
        <taxon>Noccaea</taxon>
    </lineage>
</organism>
<dbReference type="PANTHER" id="PTHR31865:SF63">
    <property type="entry name" value="GENOME ASSEMBLY, CHROMOSOME: A09"/>
    <property type="match status" value="1"/>
</dbReference>
<name>A0A1J3GHZ5_NOCCA</name>
<sequence length="253" mass="27189">MAFDESLMMVSSSPVDDGFHKIRNSLSRLSICTSSVYDIEEKEATKNQAGLGVFTSESFDGAEADGEVSDDGGGGGGKENVPEWDSDKETPQFYSLPVTPTRRRKKLQVSGESFANESSRDGSKCSLRRQRRVIRGKKKKGVNDYGGHGFNGESDGGVREGLTVLTRAKGGKKSLRMGLEDVKACRDLGFELDAPGRISVSTGSNFDTQTSSGSNSPIATWRISSPGDDPKEVKARLKVWAQAVALASATRQP</sequence>
<feature type="compositionally biased region" description="Basic residues" evidence="1">
    <location>
        <begin position="126"/>
        <end position="140"/>
    </location>
</feature>
<reference evidence="2" key="1">
    <citation type="submission" date="2016-07" db="EMBL/GenBank/DDBJ databases">
        <title>De novo transcriptome assembly of four accessions of the metal hyperaccumulator plant Noccaea caerulescens.</title>
        <authorList>
            <person name="Blande D."/>
            <person name="Halimaa P."/>
            <person name="Tervahauta A.I."/>
            <person name="Aarts M.G."/>
            <person name="Karenlampi S.O."/>
        </authorList>
    </citation>
    <scope>NUCLEOTIDE SEQUENCE</scope>
</reference>
<protein>
    <submittedName>
        <fullName evidence="2">Uncharacterized protein</fullName>
    </submittedName>
</protein>